<keyword evidence="1" id="KW-0175">Coiled coil</keyword>
<evidence type="ECO:0000256" key="1">
    <source>
        <dbReference type="SAM" id="Coils"/>
    </source>
</evidence>
<feature type="coiled-coil region" evidence="1">
    <location>
        <begin position="1"/>
        <end position="88"/>
    </location>
</feature>
<accession>A0A7S0LKP9</accession>
<dbReference type="AlphaFoldDB" id="A0A7S0LKP9"/>
<organism evidence="2">
    <name type="scientific">Coccolithus braarudii</name>
    <dbReference type="NCBI Taxonomy" id="221442"/>
    <lineage>
        <taxon>Eukaryota</taxon>
        <taxon>Haptista</taxon>
        <taxon>Haptophyta</taxon>
        <taxon>Prymnesiophyceae</taxon>
        <taxon>Coccolithales</taxon>
        <taxon>Coccolithaceae</taxon>
        <taxon>Coccolithus</taxon>
    </lineage>
</organism>
<protein>
    <submittedName>
        <fullName evidence="2">Uncharacterized protein</fullName>
    </submittedName>
</protein>
<proteinExistence type="predicted"/>
<dbReference type="EMBL" id="HBEY01039803">
    <property type="protein sequence ID" value="CAD8615640.1"/>
    <property type="molecule type" value="Transcribed_RNA"/>
</dbReference>
<reference evidence="2" key="1">
    <citation type="submission" date="2021-01" db="EMBL/GenBank/DDBJ databases">
        <authorList>
            <person name="Corre E."/>
            <person name="Pelletier E."/>
            <person name="Niang G."/>
            <person name="Scheremetjew M."/>
            <person name="Finn R."/>
            <person name="Kale V."/>
            <person name="Holt S."/>
            <person name="Cochrane G."/>
            <person name="Meng A."/>
            <person name="Brown T."/>
            <person name="Cohen L."/>
        </authorList>
    </citation>
    <scope>NUCLEOTIDE SEQUENCE</scope>
    <source>
        <strain evidence="2">PLY182g</strain>
    </source>
</reference>
<sequence>MASAAKREAELKEENSTLRKQLRVATKAKVAAVGECECWLHVAEELKVEQDRKRRELRVAKTKAVADRRAAQHAQVKLETELKALQAEAKVNTELLMLHAEENVRLKAAEASWESRLASVESQMQSVTGLYSAWQKLNATKAAKLEKSEARLAEFKKDSGVDGRYFKTPARTFQGDALLPSAHQNLQQASVKLTRGTLSGRVDDEDGVRNLARAIQSSGKDVASRIFNTPEMTNLQKELVESSVAKVKEHWTARLSIHI</sequence>
<gene>
    <name evidence="2" type="ORF">CPEL01642_LOCUS19021</name>
</gene>
<evidence type="ECO:0000313" key="2">
    <source>
        <dbReference type="EMBL" id="CAD8615640.1"/>
    </source>
</evidence>
<name>A0A7S0LKP9_9EUKA</name>